<feature type="domain" description="Transcriptional regulator SutA RNAP-binding" evidence="2">
    <location>
        <begin position="56"/>
        <end position="90"/>
    </location>
</feature>
<dbReference type="RefSeq" id="WP_189419812.1">
    <property type="nucleotide sequence ID" value="NZ_BMYZ01000003.1"/>
</dbReference>
<sequence>MSDDLINEEDEIEEPIEDGEVEDTDDEPLDSDEGGYTASTKAAAVTAEALEDFSIASRQKIRDELEDQVAAFLARGGKINEVPANVTADPPKKPSPDYGGRPI</sequence>
<accession>A0ABQ3B798</accession>
<feature type="region of interest" description="Disordered" evidence="1">
    <location>
        <begin position="76"/>
        <end position="103"/>
    </location>
</feature>
<reference evidence="4" key="1">
    <citation type="journal article" date="2019" name="Int. J. Syst. Evol. Microbiol.">
        <title>The Global Catalogue of Microorganisms (GCM) 10K type strain sequencing project: providing services to taxonomists for standard genome sequencing and annotation.</title>
        <authorList>
            <consortium name="The Broad Institute Genomics Platform"/>
            <consortium name="The Broad Institute Genome Sequencing Center for Infectious Disease"/>
            <person name="Wu L."/>
            <person name="Ma J."/>
        </authorList>
    </citation>
    <scope>NUCLEOTIDE SEQUENCE [LARGE SCALE GENOMIC DNA]</scope>
    <source>
        <strain evidence="4">KCTC 32239</strain>
    </source>
</reference>
<evidence type="ECO:0000313" key="3">
    <source>
        <dbReference type="EMBL" id="GGY82087.1"/>
    </source>
</evidence>
<evidence type="ECO:0000256" key="1">
    <source>
        <dbReference type="SAM" id="MobiDB-lite"/>
    </source>
</evidence>
<dbReference type="Proteomes" id="UP000619761">
    <property type="component" value="Unassembled WGS sequence"/>
</dbReference>
<protein>
    <recommendedName>
        <fullName evidence="2">Transcriptional regulator SutA RNAP-binding domain-containing protein</fullName>
    </recommendedName>
</protein>
<feature type="compositionally biased region" description="Acidic residues" evidence="1">
    <location>
        <begin position="1"/>
        <end position="33"/>
    </location>
</feature>
<evidence type="ECO:0000259" key="2">
    <source>
        <dbReference type="Pfam" id="PF20661"/>
    </source>
</evidence>
<gene>
    <name evidence="3" type="ORF">GCM10011613_28500</name>
</gene>
<evidence type="ECO:0000313" key="4">
    <source>
        <dbReference type="Proteomes" id="UP000619761"/>
    </source>
</evidence>
<dbReference type="EMBL" id="BMYZ01000003">
    <property type="protein sequence ID" value="GGY82087.1"/>
    <property type="molecule type" value="Genomic_DNA"/>
</dbReference>
<keyword evidence="4" id="KW-1185">Reference proteome</keyword>
<organism evidence="3 4">
    <name type="scientific">Cellvibrio zantedeschiae</name>
    <dbReference type="NCBI Taxonomy" id="1237077"/>
    <lineage>
        <taxon>Bacteria</taxon>
        <taxon>Pseudomonadati</taxon>
        <taxon>Pseudomonadota</taxon>
        <taxon>Gammaproteobacteria</taxon>
        <taxon>Cellvibrionales</taxon>
        <taxon>Cellvibrionaceae</taxon>
        <taxon>Cellvibrio</taxon>
    </lineage>
</organism>
<dbReference type="InterPro" id="IPR049191">
    <property type="entry name" value="SutA_RBD"/>
</dbReference>
<dbReference type="Pfam" id="PF20661">
    <property type="entry name" value="SutA-RBD"/>
    <property type="match status" value="1"/>
</dbReference>
<comment type="caution">
    <text evidence="3">The sequence shown here is derived from an EMBL/GenBank/DDBJ whole genome shotgun (WGS) entry which is preliminary data.</text>
</comment>
<feature type="region of interest" description="Disordered" evidence="1">
    <location>
        <begin position="1"/>
        <end position="39"/>
    </location>
</feature>
<proteinExistence type="predicted"/>
<name>A0ABQ3B798_9GAMM</name>